<organism evidence="3">
    <name type="scientific">Neodiprion lecontei</name>
    <name type="common">Redheaded pine sawfly</name>
    <dbReference type="NCBI Taxonomy" id="441921"/>
    <lineage>
        <taxon>Eukaryota</taxon>
        <taxon>Metazoa</taxon>
        <taxon>Ecdysozoa</taxon>
        <taxon>Arthropoda</taxon>
        <taxon>Hexapoda</taxon>
        <taxon>Insecta</taxon>
        <taxon>Pterygota</taxon>
        <taxon>Neoptera</taxon>
        <taxon>Endopterygota</taxon>
        <taxon>Hymenoptera</taxon>
        <taxon>Tenthredinoidea</taxon>
        <taxon>Diprionidae</taxon>
        <taxon>Diprioninae</taxon>
        <taxon>Neodiprion</taxon>
    </lineage>
</organism>
<feature type="transmembrane region" description="Helical" evidence="1">
    <location>
        <begin position="467"/>
        <end position="490"/>
    </location>
</feature>
<dbReference type="Proteomes" id="UP000829291">
    <property type="component" value="Chromosome 6"/>
</dbReference>
<dbReference type="AlphaFoldDB" id="A0A6J0BRA0"/>
<evidence type="ECO:0000313" key="3">
    <source>
        <dbReference type="RefSeq" id="XP_015517296.1"/>
    </source>
</evidence>
<feature type="transmembrane region" description="Helical" evidence="1">
    <location>
        <begin position="410"/>
        <end position="431"/>
    </location>
</feature>
<dbReference type="GeneID" id="107222437"/>
<feature type="transmembrane region" description="Helical" evidence="1">
    <location>
        <begin position="65"/>
        <end position="89"/>
    </location>
</feature>
<keyword evidence="1" id="KW-1133">Transmembrane helix</keyword>
<accession>A0A6J0BRA0</accession>
<keyword evidence="1" id="KW-0472">Membrane</keyword>
<sequence length="494" mass="53631">MSFETWKIVTSVSAVQVLSECVFFAQGIFASEEKSHEETELDWIRICVPLFYAVTRHISEACWRWIIGGYGGRVTTILGITTVAVSVIAASCQEILAGNVAYVVLGGIGMGLVRLQIKLMKLHSGTAEWKLMGTGVSGIGLSLWPLIACLFIRKLGPKYALLVLSGITLHAVPLALLVKPKAIIACEEDEPQNPDEGITTVSITPAVPETLPSLEQYRMAYQLIEYDSYVVRPPYYVEVLPGIPEESECESDHDQDEENQTAVVLNAEESGVGVNGGVRQEERHGRESHLQEKTRDINLKGIDVLPKGVELTPFTYSLFVANVLLRLGDQFGVAVVISILPVFASQLLPGLRVEETAFLVSLCGFSRTLTELPLVALYQKSGKSQFVFLGGPFFASAGLYLTWISRTLDAMTLASFGLGIGSGAASAALQVLTPRECPRISDAADIVVGVALLATIPLTRIFILKNAIQACFLMAAWIYAAAAITSGFNFRRRT</sequence>
<keyword evidence="2" id="KW-1185">Reference proteome</keyword>
<dbReference type="InterPro" id="IPR036259">
    <property type="entry name" value="MFS_trans_sf"/>
</dbReference>
<dbReference type="SUPFAM" id="SSF103473">
    <property type="entry name" value="MFS general substrate transporter"/>
    <property type="match status" value="1"/>
</dbReference>
<feature type="transmembrane region" description="Helical" evidence="1">
    <location>
        <begin position="129"/>
        <end position="153"/>
    </location>
</feature>
<keyword evidence="1" id="KW-0812">Transmembrane</keyword>
<dbReference type="PANTHER" id="PTHR11360">
    <property type="entry name" value="MONOCARBOXYLATE TRANSPORTER"/>
    <property type="match status" value="1"/>
</dbReference>
<dbReference type="RefSeq" id="XP_015517296.1">
    <property type="nucleotide sequence ID" value="XM_015661810.2"/>
</dbReference>
<proteinExistence type="predicted"/>
<gene>
    <name evidence="3" type="primary">LOC107222437</name>
</gene>
<feature type="transmembrane region" description="Helical" evidence="1">
    <location>
        <begin position="443"/>
        <end position="461"/>
    </location>
</feature>
<dbReference type="PANTHER" id="PTHR11360:SF284">
    <property type="entry name" value="EG:103B4.3 PROTEIN-RELATED"/>
    <property type="match status" value="1"/>
</dbReference>
<dbReference type="OrthoDB" id="7683325at2759"/>
<feature type="transmembrane region" description="Helical" evidence="1">
    <location>
        <begin position="385"/>
        <end position="404"/>
    </location>
</feature>
<reference evidence="3" key="1">
    <citation type="submission" date="2025-08" db="UniProtKB">
        <authorList>
            <consortium name="RefSeq"/>
        </authorList>
    </citation>
    <scope>IDENTIFICATION</scope>
    <source>
        <tissue evidence="3">Thorax and Abdomen</tissue>
    </source>
</reference>
<name>A0A6J0BRA0_NEOLC</name>
<dbReference type="GO" id="GO:0008028">
    <property type="term" value="F:monocarboxylic acid transmembrane transporter activity"/>
    <property type="evidence" value="ECO:0007669"/>
    <property type="project" value="TreeGrafter"/>
</dbReference>
<evidence type="ECO:0000256" key="1">
    <source>
        <dbReference type="SAM" id="Phobius"/>
    </source>
</evidence>
<feature type="transmembrane region" description="Helical" evidence="1">
    <location>
        <begin position="95"/>
        <end position="117"/>
    </location>
</feature>
<dbReference type="KEGG" id="nlo:107222437"/>
<protein>
    <submittedName>
        <fullName evidence="3">Uncharacterized protein LOC107222437 isoform X1</fullName>
    </submittedName>
</protein>
<dbReference type="InterPro" id="IPR050327">
    <property type="entry name" value="Proton-linked_MCT"/>
</dbReference>
<dbReference type="InParanoid" id="A0A6J0BRA0"/>
<evidence type="ECO:0000313" key="2">
    <source>
        <dbReference type="Proteomes" id="UP000829291"/>
    </source>
</evidence>